<proteinExistence type="predicted"/>
<protein>
    <submittedName>
        <fullName evidence="1">Uncharacterized protein</fullName>
    </submittedName>
</protein>
<dbReference type="AlphaFoldDB" id="A0A0E9QRA4"/>
<evidence type="ECO:0000313" key="1">
    <source>
        <dbReference type="EMBL" id="JAH18962.1"/>
    </source>
</evidence>
<reference evidence="1" key="2">
    <citation type="journal article" date="2015" name="Fish Shellfish Immunol.">
        <title>Early steps in the European eel (Anguilla anguilla)-Vibrio vulnificus interaction in the gills: Role of the RtxA13 toxin.</title>
        <authorList>
            <person name="Callol A."/>
            <person name="Pajuelo D."/>
            <person name="Ebbesson L."/>
            <person name="Teles M."/>
            <person name="MacKenzie S."/>
            <person name="Amaro C."/>
        </authorList>
    </citation>
    <scope>NUCLEOTIDE SEQUENCE</scope>
</reference>
<name>A0A0E9QRA4_ANGAN</name>
<reference evidence="1" key="1">
    <citation type="submission" date="2014-11" db="EMBL/GenBank/DDBJ databases">
        <authorList>
            <person name="Amaro Gonzalez C."/>
        </authorList>
    </citation>
    <scope>NUCLEOTIDE SEQUENCE</scope>
</reference>
<accession>A0A0E9QRA4</accession>
<sequence length="45" mass="4947">MQFSVANASVHSSFHPVLSPQAFGTGHSREKFTYTVSDSIEVCYP</sequence>
<organism evidence="1">
    <name type="scientific">Anguilla anguilla</name>
    <name type="common">European freshwater eel</name>
    <name type="synonym">Muraena anguilla</name>
    <dbReference type="NCBI Taxonomy" id="7936"/>
    <lineage>
        <taxon>Eukaryota</taxon>
        <taxon>Metazoa</taxon>
        <taxon>Chordata</taxon>
        <taxon>Craniata</taxon>
        <taxon>Vertebrata</taxon>
        <taxon>Euteleostomi</taxon>
        <taxon>Actinopterygii</taxon>
        <taxon>Neopterygii</taxon>
        <taxon>Teleostei</taxon>
        <taxon>Anguilliformes</taxon>
        <taxon>Anguillidae</taxon>
        <taxon>Anguilla</taxon>
    </lineage>
</organism>
<dbReference type="EMBL" id="GBXM01089615">
    <property type="protein sequence ID" value="JAH18962.1"/>
    <property type="molecule type" value="Transcribed_RNA"/>
</dbReference>